<dbReference type="RefSeq" id="WP_085510274.1">
    <property type="nucleotide sequence ID" value="NZ_FXAP01000001.1"/>
</dbReference>
<feature type="transmembrane region" description="Helical" evidence="2">
    <location>
        <begin position="336"/>
        <end position="361"/>
    </location>
</feature>
<evidence type="ECO:0000256" key="1">
    <source>
        <dbReference type="SAM" id="MobiDB-lite"/>
    </source>
</evidence>
<dbReference type="Pfam" id="PF19877">
    <property type="entry name" value="DUF6350"/>
    <property type="match status" value="1"/>
</dbReference>
<dbReference type="AlphaFoldDB" id="A0A3N2C0G1"/>
<dbReference type="EMBL" id="RKHL01000001">
    <property type="protein sequence ID" value="ROR80999.1"/>
    <property type="molecule type" value="Genomic_DNA"/>
</dbReference>
<feature type="transmembrane region" description="Helical" evidence="2">
    <location>
        <begin position="113"/>
        <end position="136"/>
    </location>
</feature>
<evidence type="ECO:0000256" key="2">
    <source>
        <dbReference type="SAM" id="Phobius"/>
    </source>
</evidence>
<feature type="transmembrane region" description="Helical" evidence="2">
    <location>
        <begin position="235"/>
        <end position="254"/>
    </location>
</feature>
<comment type="caution">
    <text evidence="3">The sequence shown here is derived from an EMBL/GenBank/DDBJ whole genome shotgun (WGS) entry which is preliminary data.</text>
</comment>
<dbReference type="Proteomes" id="UP000266915">
    <property type="component" value="Unassembled WGS sequence"/>
</dbReference>
<keyword evidence="4" id="KW-1185">Reference proteome</keyword>
<dbReference type="InterPro" id="IPR045931">
    <property type="entry name" value="DUF6350"/>
</dbReference>
<feature type="transmembrane region" description="Helical" evidence="2">
    <location>
        <begin position="381"/>
        <end position="400"/>
    </location>
</feature>
<feature type="transmembrane region" description="Helical" evidence="2">
    <location>
        <begin position="83"/>
        <end position="101"/>
    </location>
</feature>
<feature type="transmembrane region" description="Helical" evidence="2">
    <location>
        <begin position="261"/>
        <end position="284"/>
    </location>
</feature>
<keyword evidence="2" id="KW-0472">Membrane</keyword>
<reference evidence="3 4" key="1">
    <citation type="submission" date="2018-11" db="EMBL/GenBank/DDBJ databases">
        <title>Sequencing the genomes of 1000 actinobacteria strains.</title>
        <authorList>
            <person name="Klenk H.-P."/>
        </authorList>
    </citation>
    <scope>NUCLEOTIDE SEQUENCE [LARGE SCALE GENOMIC DNA]</scope>
    <source>
        <strain evidence="3 4">DSM 14012</strain>
    </source>
</reference>
<keyword evidence="2" id="KW-1133">Transmembrane helix</keyword>
<feature type="transmembrane region" description="Helical" evidence="2">
    <location>
        <begin position="204"/>
        <end position="229"/>
    </location>
</feature>
<proteinExistence type="predicted"/>
<feature type="region of interest" description="Disordered" evidence="1">
    <location>
        <begin position="406"/>
        <end position="425"/>
    </location>
</feature>
<accession>A0A3N2C0G1</accession>
<gene>
    <name evidence="3" type="ORF">EDD42_1046</name>
</gene>
<sequence length="425" mass="43094">MNRLTVALLAALDATLAVAIGIGVALVPLLALWALHFQLDVDPAALWRGAVDIWALGNGSSMRITLDTALVTQLGLPAGMEPFLVSLAPLAFTIGTVLFGLRTGARAARSTWWQGAVVLSVLVFALLSFLVTLTALHPAVRPSIVQGTLAPTVRFAGGVVVAALWVRFREQDAADPILDGLRAMRDRMPDGTWAMVVAALRGGALAATGLVAVSAVLTAVLIAVGYGAIISLHESAQFGVLGGAIVTGAELLYLPNLVIWAVSWITGAGFAIGSGTAISPIGTLVGPVPAVPVLGAIPTGESPLGFAVLVVPVVIGFAAAVVLRRRLLVDLDGRGGLARLAVVGLGVGVTAGIIVGVLAALSAGAAGPGRLIEVGPNGWATGLWTTLTVGIAAVVGMAAGPTHLAEEDRLPELHAQPSGRGARDR</sequence>
<protein>
    <submittedName>
        <fullName evidence="3">Uncharacterized protein</fullName>
    </submittedName>
</protein>
<feature type="transmembrane region" description="Helical" evidence="2">
    <location>
        <begin position="304"/>
        <end position="324"/>
    </location>
</feature>
<organism evidence="3 4">
    <name type="scientific">Plantibacter flavus</name>
    <dbReference type="NCBI Taxonomy" id="150123"/>
    <lineage>
        <taxon>Bacteria</taxon>
        <taxon>Bacillati</taxon>
        <taxon>Actinomycetota</taxon>
        <taxon>Actinomycetes</taxon>
        <taxon>Micrococcales</taxon>
        <taxon>Microbacteriaceae</taxon>
        <taxon>Plantibacter</taxon>
    </lineage>
</organism>
<name>A0A3N2C0G1_9MICO</name>
<evidence type="ECO:0000313" key="3">
    <source>
        <dbReference type="EMBL" id="ROR80999.1"/>
    </source>
</evidence>
<evidence type="ECO:0000313" key="4">
    <source>
        <dbReference type="Proteomes" id="UP000266915"/>
    </source>
</evidence>
<keyword evidence="2" id="KW-0812">Transmembrane</keyword>
<feature type="transmembrane region" description="Helical" evidence="2">
    <location>
        <begin position="148"/>
        <end position="166"/>
    </location>
</feature>